<keyword evidence="5" id="KW-0804">Transcription</keyword>
<keyword evidence="3" id="KW-0238">DNA-binding</keyword>
<accession>A0A7R9HNI3</accession>
<evidence type="ECO:0000256" key="4">
    <source>
        <dbReference type="ARBA" id="ARBA00023159"/>
    </source>
</evidence>
<dbReference type="PANTHER" id="PTHR10373:SF38">
    <property type="entry name" value="PROTEIN PANGOLIN, ISOFORM J"/>
    <property type="match status" value="1"/>
</dbReference>
<evidence type="ECO:0000256" key="3">
    <source>
        <dbReference type="ARBA" id="ARBA00023125"/>
    </source>
</evidence>
<reference evidence="8" key="1">
    <citation type="submission" date="2020-11" db="EMBL/GenBank/DDBJ databases">
        <authorList>
            <person name="Tran Van P."/>
        </authorList>
    </citation>
    <scope>NUCLEOTIDE SEQUENCE</scope>
</reference>
<keyword evidence="2" id="KW-0805">Transcription regulation</keyword>
<feature type="region of interest" description="Disordered" evidence="7">
    <location>
        <begin position="186"/>
        <end position="218"/>
    </location>
</feature>
<dbReference type="GO" id="GO:0060070">
    <property type="term" value="P:canonical Wnt signaling pathway"/>
    <property type="evidence" value="ECO:0007669"/>
    <property type="project" value="TreeGrafter"/>
</dbReference>
<evidence type="ECO:0000256" key="6">
    <source>
        <dbReference type="ARBA" id="ARBA00023242"/>
    </source>
</evidence>
<evidence type="ECO:0000256" key="1">
    <source>
        <dbReference type="ARBA" id="ARBA00004123"/>
    </source>
</evidence>
<gene>
    <name evidence="8" type="ORF">TMSB3V08_LOCUS5652</name>
</gene>
<evidence type="ECO:0000256" key="5">
    <source>
        <dbReference type="ARBA" id="ARBA00023163"/>
    </source>
</evidence>
<name>A0A7R9HNI3_9NEOP</name>
<dbReference type="GO" id="GO:1990907">
    <property type="term" value="C:beta-catenin-TCF complex"/>
    <property type="evidence" value="ECO:0007669"/>
    <property type="project" value="TreeGrafter"/>
</dbReference>
<sequence>MLPNYMSQSPGVTCAENCTKTWFCTRYLCLSPACVSQVSLALRTVPRLGSVRGTSVSPLRASPRCHLRTVPRPGSVRGTSVSRMQRNKIKRLITRVIKGSLKCVNMLTSGLTRPPMYPFTTGQYPYPMLSPEMSQVAASWHTPSMYPISTGGGFRTSYPTSLPITSTSLPSDFYRFSPTGLIPPHGLSPHGHHPSHPHSLASHPAIVTPGPKQELGAHPLDHNHRNKLTGNNSPAPCQRLVPALSADWLVARVVMTTGGWTAERGSMLLVARLLGSCPQTKSSRLMFIECS</sequence>
<comment type="subcellular location">
    <subcellularLocation>
        <location evidence="1">Nucleus</location>
    </subcellularLocation>
</comment>
<dbReference type="GO" id="GO:0000981">
    <property type="term" value="F:DNA-binding transcription factor activity, RNA polymerase II-specific"/>
    <property type="evidence" value="ECO:0007669"/>
    <property type="project" value="TreeGrafter"/>
</dbReference>
<proteinExistence type="predicted"/>
<dbReference type="EMBL" id="OB793885">
    <property type="protein sequence ID" value="CAD7428861.1"/>
    <property type="molecule type" value="Genomic_DNA"/>
</dbReference>
<evidence type="ECO:0000256" key="7">
    <source>
        <dbReference type="SAM" id="MobiDB-lite"/>
    </source>
</evidence>
<protein>
    <submittedName>
        <fullName evidence="8">Uncharacterized protein</fullName>
    </submittedName>
</protein>
<dbReference type="GO" id="GO:0000978">
    <property type="term" value="F:RNA polymerase II cis-regulatory region sequence-specific DNA binding"/>
    <property type="evidence" value="ECO:0007669"/>
    <property type="project" value="TreeGrafter"/>
</dbReference>
<organism evidence="8">
    <name type="scientific">Timema monikensis</name>
    <dbReference type="NCBI Taxonomy" id="170555"/>
    <lineage>
        <taxon>Eukaryota</taxon>
        <taxon>Metazoa</taxon>
        <taxon>Ecdysozoa</taxon>
        <taxon>Arthropoda</taxon>
        <taxon>Hexapoda</taxon>
        <taxon>Insecta</taxon>
        <taxon>Pterygota</taxon>
        <taxon>Neoptera</taxon>
        <taxon>Polyneoptera</taxon>
        <taxon>Phasmatodea</taxon>
        <taxon>Timematodea</taxon>
        <taxon>Timematoidea</taxon>
        <taxon>Timematidae</taxon>
        <taxon>Timema</taxon>
    </lineage>
</organism>
<keyword evidence="6" id="KW-0539">Nucleus</keyword>
<evidence type="ECO:0000256" key="2">
    <source>
        <dbReference type="ARBA" id="ARBA00023015"/>
    </source>
</evidence>
<keyword evidence="4" id="KW-0010">Activator</keyword>
<dbReference type="PANTHER" id="PTHR10373">
    <property type="entry name" value="TRANSCRIPTION FACTOR 7 FAMILY MEMBER"/>
    <property type="match status" value="1"/>
</dbReference>
<dbReference type="AlphaFoldDB" id="A0A7R9HNI3"/>
<evidence type="ECO:0000313" key="8">
    <source>
        <dbReference type="EMBL" id="CAD7428861.1"/>
    </source>
</evidence>
<dbReference type="InterPro" id="IPR024940">
    <property type="entry name" value="TCF/LEF"/>
</dbReference>
<dbReference type="GO" id="GO:0000785">
    <property type="term" value="C:chromatin"/>
    <property type="evidence" value="ECO:0007669"/>
    <property type="project" value="TreeGrafter"/>
</dbReference>